<evidence type="ECO:0000256" key="3">
    <source>
        <dbReference type="ARBA" id="ARBA00023163"/>
    </source>
</evidence>
<evidence type="ECO:0000256" key="1">
    <source>
        <dbReference type="ARBA" id="ARBA00023015"/>
    </source>
</evidence>
<reference evidence="6" key="1">
    <citation type="journal article" date="2019" name="Int. J. Syst. Evol. Microbiol.">
        <title>The Global Catalogue of Microorganisms (GCM) 10K type strain sequencing project: providing services to taxonomists for standard genome sequencing and annotation.</title>
        <authorList>
            <consortium name="The Broad Institute Genomics Platform"/>
            <consortium name="The Broad Institute Genome Sequencing Center for Infectious Disease"/>
            <person name="Wu L."/>
            <person name="Ma J."/>
        </authorList>
    </citation>
    <scope>NUCLEOTIDE SEQUENCE [LARGE SCALE GENOMIC DNA]</scope>
    <source>
        <strain evidence="6">CCM 8749</strain>
    </source>
</reference>
<keyword evidence="2 5" id="KW-0238">DNA-binding</keyword>
<name>A0ABW1IJP7_9BACL</name>
<evidence type="ECO:0000313" key="5">
    <source>
        <dbReference type="EMBL" id="MFC5985272.1"/>
    </source>
</evidence>
<evidence type="ECO:0000256" key="2">
    <source>
        <dbReference type="ARBA" id="ARBA00023125"/>
    </source>
</evidence>
<dbReference type="Proteomes" id="UP001596250">
    <property type="component" value="Unassembled WGS sequence"/>
</dbReference>
<accession>A0ABW1IJP7</accession>
<dbReference type="Pfam" id="PF00532">
    <property type="entry name" value="Peripla_BP_1"/>
    <property type="match status" value="1"/>
</dbReference>
<sequence>MKPTILDVAKLANVSKATVSRVINHNPKVDKNIRERVEQAIEQLGYRPSAIARNLANNTSNTIGLILPDITNPYFPVLARGIEDQAHRSGYTVIISNTDNDPRLEQEYIQMMAQQQVGGIILISSILEEEKMSELQSLQIPFVLCDRTIENTTFDIVTIDHYRAAFEAVEHLIRQGHQHICHISGPVKVQTAETRKQAYLDAMEAAGLIPVVRVGSFSYEAGYSQMLSILNEYEPSALFAANDLIAFGAINALQSKGMKVPDDVAVIGCDDITFAGMYKPALSTISVPAYQIGATSVELLESRMKGVRNDAKQVVLEHSFSWRETCIGGKQTR</sequence>
<evidence type="ECO:0000313" key="6">
    <source>
        <dbReference type="Proteomes" id="UP001596250"/>
    </source>
</evidence>
<dbReference type="InterPro" id="IPR001761">
    <property type="entry name" value="Peripla_BP/Lac1_sug-bd_dom"/>
</dbReference>
<dbReference type="PROSITE" id="PS50932">
    <property type="entry name" value="HTH_LACI_2"/>
    <property type="match status" value="1"/>
</dbReference>
<gene>
    <name evidence="5" type="ORF">ACFPXP_02135</name>
</gene>
<dbReference type="InterPro" id="IPR010982">
    <property type="entry name" value="Lambda_DNA-bd_dom_sf"/>
</dbReference>
<dbReference type="RefSeq" id="WP_379891941.1">
    <property type="nucleotide sequence ID" value="NZ_CBCSCT010000003.1"/>
</dbReference>
<protein>
    <submittedName>
        <fullName evidence="5">LacI family DNA-binding transcriptional regulator</fullName>
    </submittedName>
</protein>
<dbReference type="InterPro" id="IPR028082">
    <property type="entry name" value="Peripla_BP_I"/>
</dbReference>
<dbReference type="Gene3D" id="1.10.260.40">
    <property type="entry name" value="lambda repressor-like DNA-binding domains"/>
    <property type="match status" value="1"/>
</dbReference>
<dbReference type="CDD" id="cd01392">
    <property type="entry name" value="HTH_LacI"/>
    <property type="match status" value="1"/>
</dbReference>
<dbReference type="PANTHER" id="PTHR30146:SF109">
    <property type="entry name" value="HTH-TYPE TRANSCRIPTIONAL REGULATOR GALS"/>
    <property type="match status" value="1"/>
</dbReference>
<dbReference type="PANTHER" id="PTHR30146">
    <property type="entry name" value="LACI-RELATED TRANSCRIPTIONAL REPRESSOR"/>
    <property type="match status" value="1"/>
</dbReference>
<dbReference type="CDD" id="cd06267">
    <property type="entry name" value="PBP1_LacI_sugar_binding-like"/>
    <property type="match status" value="1"/>
</dbReference>
<dbReference type="SUPFAM" id="SSF47413">
    <property type="entry name" value="lambda repressor-like DNA-binding domains"/>
    <property type="match status" value="1"/>
</dbReference>
<dbReference type="PROSITE" id="PS00356">
    <property type="entry name" value="HTH_LACI_1"/>
    <property type="match status" value="1"/>
</dbReference>
<organism evidence="5 6">
    <name type="scientific">Marinicrinis lubricantis</name>
    <dbReference type="NCBI Taxonomy" id="2086470"/>
    <lineage>
        <taxon>Bacteria</taxon>
        <taxon>Bacillati</taxon>
        <taxon>Bacillota</taxon>
        <taxon>Bacilli</taxon>
        <taxon>Bacillales</taxon>
        <taxon>Paenibacillaceae</taxon>
    </lineage>
</organism>
<keyword evidence="1" id="KW-0805">Transcription regulation</keyword>
<dbReference type="SUPFAM" id="SSF53822">
    <property type="entry name" value="Periplasmic binding protein-like I"/>
    <property type="match status" value="1"/>
</dbReference>
<dbReference type="EMBL" id="JBHSQV010000010">
    <property type="protein sequence ID" value="MFC5985272.1"/>
    <property type="molecule type" value="Genomic_DNA"/>
</dbReference>
<dbReference type="InterPro" id="IPR000843">
    <property type="entry name" value="HTH_LacI"/>
</dbReference>
<feature type="domain" description="HTH lacI-type" evidence="4">
    <location>
        <begin position="3"/>
        <end position="57"/>
    </location>
</feature>
<proteinExistence type="predicted"/>
<evidence type="ECO:0000259" key="4">
    <source>
        <dbReference type="PROSITE" id="PS50932"/>
    </source>
</evidence>
<dbReference type="GO" id="GO:0003677">
    <property type="term" value="F:DNA binding"/>
    <property type="evidence" value="ECO:0007669"/>
    <property type="project" value="UniProtKB-KW"/>
</dbReference>
<dbReference type="PRINTS" id="PR00036">
    <property type="entry name" value="HTHLACI"/>
</dbReference>
<dbReference type="SMART" id="SM00354">
    <property type="entry name" value="HTH_LACI"/>
    <property type="match status" value="1"/>
</dbReference>
<keyword evidence="6" id="KW-1185">Reference proteome</keyword>
<dbReference type="Gene3D" id="3.40.50.2300">
    <property type="match status" value="2"/>
</dbReference>
<keyword evidence="3" id="KW-0804">Transcription</keyword>
<dbReference type="Pfam" id="PF00356">
    <property type="entry name" value="LacI"/>
    <property type="match status" value="1"/>
</dbReference>
<comment type="caution">
    <text evidence="5">The sequence shown here is derived from an EMBL/GenBank/DDBJ whole genome shotgun (WGS) entry which is preliminary data.</text>
</comment>